<dbReference type="EMBL" id="LT629171">
    <property type="protein sequence ID" value="SDA08611.1"/>
    <property type="molecule type" value="Genomic_DNA"/>
</dbReference>
<protein>
    <recommendedName>
        <fullName evidence="4">Large ribosomal subunit protein uL15</fullName>
    </recommendedName>
</protein>
<dbReference type="PANTHER" id="PTHR12934:SF11">
    <property type="entry name" value="LARGE RIBOSOMAL SUBUNIT PROTEIN UL15M"/>
    <property type="match status" value="1"/>
</dbReference>
<dbReference type="InterPro" id="IPR036227">
    <property type="entry name" value="Ribosomal_uL15/eL18_sf"/>
</dbReference>
<dbReference type="SUPFAM" id="SSF52080">
    <property type="entry name" value="Ribosomal proteins L15p and L18e"/>
    <property type="match status" value="1"/>
</dbReference>
<dbReference type="GO" id="GO:0022625">
    <property type="term" value="C:cytosolic large ribosomal subunit"/>
    <property type="evidence" value="ECO:0007669"/>
    <property type="project" value="TreeGrafter"/>
</dbReference>
<comment type="subunit">
    <text evidence="4">Part of the 50S ribosomal subunit.</text>
</comment>
<dbReference type="RefSeq" id="WP_194843913.1">
    <property type="nucleotide sequence ID" value="NZ_WTCQ01000001.1"/>
</dbReference>
<dbReference type="NCBIfam" id="TIGR01071">
    <property type="entry name" value="rplO_bact"/>
    <property type="match status" value="1"/>
</dbReference>
<gene>
    <name evidence="4 6" type="primary">rplO</name>
</gene>
<keyword evidence="4" id="KW-0699">rRNA-binding</keyword>
<dbReference type="GO" id="GO:0003735">
    <property type="term" value="F:structural constituent of ribosome"/>
    <property type="evidence" value="ECO:0007669"/>
    <property type="project" value="InterPro"/>
</dbReference>
<evidence type="ECO:0000256" key="3">
    <source>
        <dbReference type="ARBA" id="ARBA00023274"/>
    </source>
</evidence>
<dbReference type="GO" id="GO:0019843">
    <property type="term" value="F:rRNA binding"/>
    <property type="evidence" value="ECO:0007669"/>
    <property type="project" value="UniProtKB-UniRule"/>
</dbReference>
<accession>A0A1K0K0U5</accession>
<reference evidence="6" key="1">
    <citation type="submission" date="2016-09" db="EMBL/GenBank/DDBJ databases">
        <title>Marine chlamydiae encode flagella.</title>
        <authorList>
            <person name="Collingro A."/>
            <person name="Koestlbacher S."/>
            <person name="Mussmann M."/>
            <person name="Stepanauskas R."/>
            <person name="Hallam S."/>
            <person name="Horn M."/>
        </authorList>
    </citation>
    <scope>NUCLEOTIDE SEQUENCE</scope>
    <source>
        <strain evidence="6">ERT</strain>
        <tissue evidence="6">Gills</tissue>
    </source>
</reference>
<dbReference type="InterPro" id="IPR030878">
    <property type="entry name" value="Ribosomal_uL15"/>
</dbReference>
<evidence type="ECO:0000313" key="6">
    <source>
        <dbReference type="EMBL" id="SDA08611.1"/>
    </source>
</evidence>
<evidence type="ECO:0000256" key="5">
    <source>
        <dbReference type="SAM" id="MobiDB-lite"/>
    </source>
</evidence>
<evidence type="ECO:0000256" key="2">
    <source>
        <dbReference type="ARBA" id="ARBA00022980"/>
    </source>
</evidence>
<organism evidence="6">
    <name type="scientific">Candidatus Clavichlamydia salmonicola</name>
    <dbReference type="NCBI Taxonomy" id="469812"/>
    <lineage>
        <taxon>Bacteria</taxon>
        <taxon>Pseudomonadati</taxon>
        <taxon>Chlamydiota</taxon>
        <taxon>Chlamydiia</taxon>
        <taxon>Chlamydiales</taxon>
        <taxon>Candidatus Clavichlamydiaceae</taxon>
        <taxon>Candidatus Clavichlamydia</taxon>
    </lineage>
</organism>
<name>A0A1K0K0U5_9CHLA</name>
<comment type="function">
    <text evidence="4">Binds to the 23S rRNA.</text>
</comment>
<dbReference type="PANTHER" id="PTHR12934">
    <property type="entry name" value="50S RIBOSOMAL PROTEIN L15"/>
    <property type="match status" value="1"/>
</dbReference>
<keyword evidence="3 4" id="KW-0687">Ribonucleoprotein</keyword>
<dbReference type="AlphaFoldDB" id="A0A1K0K0U5"/>
<comment type="similarity">
    <text evidence="1 4">Belongs to the universal ribosomal protein uL15 family.</text>
</comment>
<keyword evidence="2 4" id="KW-0689">Ribosomal protein</keyword>
<dbReference type="GO" id="GO:0006412">
    <property type="term" value="P:translation"/>
    <property type="evidence" value="ECO:0007669"/>
    <property type="project" value="UniProtKB-UniRule"/>
</dbReference>
<sequence length="149" mass="16734">MIKLETLSNNSFVRRRKKLLGRGPSSGNGKTSGRGHKGDGSRSGYKRRYGYEGGAVPLYRRLPVRGFSNARFADRPSVITSDRIEFSFKDGEVVSLDTLKLKNVIKSRVRKVKIILKGDFAKRLIWQDSHVIALSASLKNKVDIAQQEK</sequence>
<proteinExistence type="inferred from homology"/>
<dbReference type="InterPro" id="IPR005749">
    <property type="entry name" value="Ribosomal_uL15_bac-type"/>
</dbReference>
<dbReference type="HAMAP" id="MF_01341">
    <property type="entry name" value="Ribosomal_uL15"/>
    <property type="match status" value="1"/>
</dbReference>
<evidence type="ECO:0000256" key="4">
    <source>
        <dbReference type="HAMAP-Rule" id="MF_01341"/>
    </source>
</evidence>
<evidence type="ECO:0000256" key="1">
    <source>
        <dbReference type="ARBA" id="ARBA00007320"/>
    </source>
</evidence>
<keyword evidence="4" id="KW-0694">RNA-binding</keyword>
<feature type="region of interest" description="Disordered" evidence="5">
    <location>
        <begin position="15"/>
        <end position="48"/>
    </location>
</feature>